<keyword evidence="6 7" id="KW-0472">Membrane</keyword>
<protein>
    <submittedName>
        <fullName evidence="8">Sulfate exporter family transporter</fullName>
    </submittedName>
</protein>
<keyword evidence="5 7" id="KW-1133">Transmembrane helix</keyword>
<feature type="transmembrane region" description="Helical" evidence="7">
    <location>
        <begin position="119"/>
        <end position="138"/>
    </location>
</feature>
<feature type="transmembrane region" description="Helical" evidence="7">
    <location>
        <begin position="337"/>
        <end position="358"/>
    </location>
</feature>
<dbReference type="GO" id="GO:0005886">
    <property type="term" value="C:plasma membrane"/>
    <property type="evidence" value="ECO:0007669"/>
    <property type="project" value="UniProtKB-SubCell"/>
</dbReference>
<dbReference type="InterPro" id="IPR018383">
    <property type="entry name" value="UPF0324_pro"/>
</dbReference>
<dbReference type="Proteomes" id="UP000402241">
    <property type="component" value="Chromosome"/>
</dbReference>
<feature type="transmembrane region" description="Helical" evidence="7">
    <location>
        <begin position="177"/>
        <end position="196"/>
    </location>
</feature>
<accession>A0AAJ3DKH7</accession>
<feature type="transmembrane region" description="Helical" evidence="7">
    <location>
        <begin position="40"/>
        <end position="73"/>
    </location>
</feature>
<dbReference type="AlphaFoldDB" id="A0AAJ3DKH7"/>
<keyword evidence="10" id="KW-1185">Reference proteome</keyword>
<evidence type="ECO:0000256" key="4">
    <source>
        <dbReference type="ARBA" id="ARBA00022692"/>
    </source>
</evidence>
<evidence type="ECO:0000313" key="11">
    <source>
        <dbReference type="Proteomes" id="UP000477779"/>
    </source>
</evidence>
<dbReference type="Proteomes" id="UP000477779">
    <property type="component" value="Unassembled WGS sequence"/>
</dbReference>
<gene>
    <name evidence="8" type="ORF">G3561_05625</name>
    <name evidence="9" type="ORF">GCE86_14845</name>
</gene>
<reference evidence="8 11" key="2">
    <citation type="submission" date="2020-02" db="EMBL/GenBank/DDBJ databases">
        <title>WGS of Micromonospora spp. isolated from hot spring.</title>
        <authorList>
            <person name="Thawai C."/>
        </authorList>
    </citation>
    <scope>NUCLEOTIDE SEQUENCE [LARGE SCALE GENOMIC DNA]</scope>
    <source>
        <strain evidence="8 11">TMS7</strain>
    </source>
</reference>
<dbReference type="Pfam" id="PF03601">
    <property type="entry name" value="Cons_hypoth698"/>
    <property type="match status" value="1"/>
</dbReference>
<sequence length="361" mass="36380">MTAVAKCSLPESAARAKPGTVLVLADPPSRRRAPVQATGLGAAVVLGLAAAAAGALVPVVGAPVFAVVAGAVLSPLARRRSTAMAPGLHLAKGLVLQVSVVLLGAQLSLSQVLSVGAESLPVMLGTLGVCLLLARVVGRRLGVPRDLRTLIGVGTGICGASAIAAATPAIRAKSNDVAYAISTIFLFNVAAVLVFPPLGHALGLDAHAFGLFAGTAVNDTSSVVAAAGVYGQDAVGYAVVVKLVRTLMIIPVVLVLTTLNRRRADLPETAKARLAASLVPWFLVAFLAVAALNTGGLIPGPAQAALRHVTPLFIAVALAGVGLSTDVAALRRAGARPLLLGLILWAAVSFTSLGLQWLPTR</sequence>
<evidence type="ECO:0000313" key="10">
    <source>
        <dbReference type="Proteomes" id="UP000402241"/>
    </source>
</evidence>
<feature type="transmembrane region" description="Helical" evidence="7">
    <location>
        <begin position="208"/>
        <end position="230"/>
    </location>
</feature>
<evidence type="ECO:0000256" key="3">
    <source>
        <dbReference type="ARBA" id="ARBA00022475"/>
    </source>
</evidence>
<evidence type="ECO:0000313" key="9">
    <source>
        <dbReference type="EMBL" id="QGL48192.1"/>
    </source>
</evidence>
<dbReference type="PANTHER" id="PTHR30106:SF1">
    <property type="entry name" value="UPF0324 MEMBRANE PROTEIN FN0533"/>
    <property type="match status" value="1"/>
</dbReference>
<evidence type="ECO:0000256" key="6">
    <source>
        <dbReference type="ARBA" id="ARBA00023136"/>
    </source>
</evidence>
<proteinExistence type="inferred from homology"/>
<feature type="transmembrane region" description="Helical" evidence="7">
    <location>
        <begin position="94"/>
        <end position="113"/>
    </location>
</feature>
<feature type="transmembrane region" description="Helical" evidence="7">
    <location>
        <begin position="312"/>
        <end position="330"/>
    </location>
</feature>
<feature type="transmembrane region" description="Helical" evidence="7">
    <location>
        <begin position="236"/>
        <end position="260"/>
    </location>
</feature>
<evidence type="ECO:0000256" key="1">
    <source>
        <dbReference type="ARBA" id="ARBA00004651"/>
    </source>
</evidence>
<feature type="transmembrane region" description="Helical" evidence="7">
    <location>
        <begin position="272"/>
        <end position="292"/>
    </location>
</feature>
<keyword evidence="4 7" id="KW-0812">Transmembrane</keyword>
<dbReference type="PANTHER" id="PTHR30106">
    <property type="entry name" value="INNER MEMBRANE PROTEIN YEIH-RELATED"/>
    <property type="match status" value="1"/>
</dbReference>
<name>A0AAJ3DKH7_9ACTN</name>
<dbReference type="EMBL" id="CP045309">
    <property type="protein sequence ID" value="QGL48192.1"/>
    <property type="molecule type" value="Genomic_DNA"/>
</dbReference>
<keyword evidence="3" id="KW-1003">Cell membrane</keyword>
<evidence type="ECO:0000256" key="2">
    <source>
        <dbReference type="ARBA" id="ARBA00007977"/>
    </source>
</evidence>
<comment type="similarity">
    <text evidence="2">Belongs to the UPF0324 family.</text>
</comment>
<organism evidence="8 11">
    <name type="scientific">Micromonospora terminaliae</name>
    <dbReference type="NCBI Taxonomy" id="1914461"/>
    <lineage>
        <taxon>Bacteria</taxon>
        <taxon>Bacillati</taxon>
        <taxon>Actinomycetota</taxon>
        <taxon>Actinomycetes</taxon>
        <taxon>Micromonosporales</taxon>
        <taxon>Micromonosporaceae</taxon>
        <taxon>Micromonospora</taxon>
    </lineage>
</organism>
<dbReference type="EMBL" id="JAAHBZ010000002">
    <property type="protein sequence ID" value="NES27035.1"/>
    <property type="molecule type" value="Genomic_DNA"/>
</dbReference>
<reference evidence="9 10" key="1">
    <citation type="submission" date="2019-10" db="EMBL/GenBank/DDBJ databases">
        <title>Genome Sequence of Micromonospora terminaliae DSM 101760.</title>
        <authorList>
            <person name="Guo L."/>
        </authorList>
    </citation>
    <scope>NUCLEOTIDE SEQUENCE [LARGE SCALE GENOMIC DNA]</scope>
    <source>
        <strain evidence="9 10">DSM 101760</strain>
    </source>
</reference>
<feature type="transmembrane region" description="Helical" evidence="7">
    <location>
        <begin position="150"/>
        <end position="171"/>
    </location>
</feature>
<evidence type="ECO:0000256" key="7">
    <source>
        <dbReference type="SAM" id="Phobius"/>
    </source>
</evidence>
<evidence type="ECO:0000256" key="5">
    <source>
        <dbReference type="ARBA" id="ARBA00022989"/>
    </source>
</evidence>
<evidence type="ECO:0000313" key="8">
    <source>
        <dbReference type="EMBL" id="NES27035.1"/>
    </source>
</evidence>
<comment type="subcellular location">
    <subcellularLocation>
        <location evidence="1">Cell membrane</location>
        <topology evidence="1">Multi-pass membrane protein</topology>
    </subcellularLocation>
</comment>